<feature type="transmembrane region" description="Helical" evidence="7">
    <location>
        <begin position="277"/>
        <end position="297"/>
    </location>
</feature>
<dbReference type="Proteomes" id="UP000677616">
    <property type="component" value="Chromosome"/>
</dbReference>
<keyword evidence="6 7" id="KW-0472">Membrane</keyword>
<evidence type="ECO:0000256" key="1">
    <source>
        <dbReference type="ARBA" id="ARBA00004651"/>
    </source>
</evidence>
<accession>A0ABX7YNF3</accession>
<dbReference type="InterPro" id="IPR036640">
    <property type="entry name" value="ABC1_TM_sf"/>
</dbReference>
<dbReference type="RefSeq" id="WP_212572785.1">
    <property type="nucleotide sequence ID" value="NZ_CP073084.1"/>
</dbReference>
<protein>
    <submittedName>
        <fullName evidence="10">ABC transporter ATP-binding protein</fullName>
    </submittedName>
</protein>
<dbReference type="EMBL" id="CP073084">
    <property type="protein sequence ID" value="QUE55220.1"/>
    <property type="molecule type" value="Genomic_DNA"/>
</dbReference>
<proteinExistence type="predicted"/>
<feature type="transmembrane region" description="Helical" evidence="7">
    <location>
        <begin position="250"/>
        <end position="271"/>
    </location>
</feature>
<dbReference type="CDD" id="cd03228">
    <property type="entry name" value="ABCC_MRP_Like"/>
    <property type="match status" value="1"/>
</dbReference>
<name>A0ABX7YNF3_9STRE</name>
<dbReference type="Gene3D" id="1.20.1560.10">
    <property type="entry name" value="ABC transporter type 1, transmembrane domain"/>
    <property type="match status" value="1"/>
</dbReference>
<feature type="transmembrane region" description="Helical" evidence="7">
    <location>
        <begin position="134"/>
        <end position="156"/>
    </location>
</feature>
<feature type="domain" description="ABC transmembrane type-1" evidence="9">
    <location>
        <begin position="28"/>
        <end position="302"/>
    </location>
</feature>
<reference evidence="10 11" key="1">
    <citation type="submission" date="2021-04" db="EMBL/GenBank/DDBJ databases">
        <title>Complete genome sequence of a novel Streptococcus species.</title>
        <authorList>
            <person name="Teng J.L.L."/>
        </authorList>
    </citation>
    <scope>NUCLEOTIDE SEQUENCE [LARGE SCALE GENOMIC DNA]</scope>
    <source>
        <strain evidence="10 11">HKU75</strain>
    </source>
</reference>
<keyword evidence="3" id="KW-0547">Nucleotide-binding</keyword>
<dbReference type="SUPFAM" id="SSF90123">
    <property type="entry name" value="ABC transporter transmembrane region"/>
    <property type="match status" value="1"/>
</dbReference>
<dbReference type="PROSITE" id="PS50893">
    <property type="entry name" value="ABC_TRANSPORTER_2"/>
    <property type="match status" value="1"/>
</dbReference>
<dbReference type="Pfam" id="PF00005">
    <property type="entry name" value="ABC_tran"/>
    <property type="match status" value="1"/>
</dbReference>
<comment type="subcellular location">
    <subcellularLocation>
        <location evidence="1">Cell membrane</location>
        <topology evidence="1">Multi-pass membrane protein</topology>
    </subcellularLocation>
</comment>
<dbReference type="InterPro" id="IPR011527">
    <property type="entry name" value="ABC1_TM_dom"/>
</dbReference>
<dbReference type="PROSITE" id="PS50929">
    <property type="entry name" value="ABC_TM1F"/>
    <property type="match status" value="1"/>
</dbReference>
<evidence type="ECO:0000259" key="9">
    <source>
        <dbReference type="PROSITE" id="PS50929"/>
    </source>
</evidence>
<keyword evidence="4 10" id="KW-0067">ATP-binding</keyword>
<feature type="transmembrane region" description="Helical" evidence="7">
    <location>
        <begin position="60"/>
        <end position="78"/>
    </location>
</feature>
<feature type="domain" description="ABC transporter" evidence="8">
    <location>
        <begin position="341"/>
        <end position="554"/>
    </location>
</feature>
<evidence type="ECO:0000256" key="4">
    <source>
        <dbReference type="ARBA" id="ARBA00022840"/>
    </source>
</evidence>
<dbReference type="InterPro" id="IPR003439">
    <property type="entry name" value="ABC_transporter-like_ATP-bd"/>
</dbReference>
<dbReference type="SMART" id="SM00382">
    <property type="entry name" value="AAA"/>
    <property type="match status" value="1"/>
</dbReference>
<dbReference type="GO" id="GO:0005524">
    <property type="term" value="F:ATP binding"/>
    <property type="evidence" value="ECO:0007669"/>
    <property type="project" value="UniProtKB-KW"/>
</dbReference>
<dbReference type="Pfam" id="PF00664">
    <property type="entry name" value="ABC_membrane"/>
    <property type="match status" value="1"/>
</dbReference>
<dbReference type="InterPro" id="IPR027417">
    <property type="entry name" value="P-loop_NTPase"/>
</dbReference>
<evidence type="ECO:0000256" key="6">
    <source>
        <dbReference type="ARBA" id="ARBA00023136"/>
    </source>
</evidence>
<feature type="transmembrane region" description="Helical" evidence="7">
    <location>
        <begin position="162"/>
        <end position="179"/>
    </location>
</feature>
<evidence type="ECO:0000256" key="5">
    <source>
        <dbReference type="ARBA" id="ARBA00022989"/>
    </source>
</evidence>
<evidence type="ECO:0000313" key="11">
    <source>
        <dbReference type="Proteomes" id="UP000677616"/>
    </source>
</evidence>
<dbReference type="PANTHER" id="PTHR24221:SF654">
    <property type="entry name" value="ATP-BINDING CASSETTE SUB-FAMILY B MEMBER 6"/>
    <property type="match status" value="1"/>
</dbReference>
<evidence type="ECO:0000313" key="10">
    <source>
        <dbReference type="EMBL" id="QUE55220.1"/>
    </source>
</evidence>
<evidence type="ECO:0000256" key="3">
    <source>
        <dbReference type="ARBA" id="ARBA00022741"/>
    </source>
</evidence>
<dbReference type="PANTHER" id="PTHR24221">
    <property type="entry name" value="ATP-BINDING CASSETTE SUB-FAMILY B"/>
    <property type="match status" value="1"/>
</dbReference>
<keyword evidence="11" id="KW-1185">Reference proteome</keyword>
<dbReference type="Gene3D" id="3.40.50.300">
    <property type="entry name" value="P-loop containing nucleotide triphosphate hydrolases"/>
    <property type="match status" value="1"/>
</dbReference>
<keyword evidence="5 7" id="KW-1133">Transmembrane helix</keyword>
<gene>
    <name evidence="10" type="ORF">INT76_04925</name>
</gene>
<sequence>MDKERYPTGVLIPRLLRSMQHLLPRIGLAVFFAVMGQVTTVAIPVLLIHLAMRALAGETASILMLGIFILLALLRGIFRYGEHYFGHYVAFHTLAAYRRLIFAKLRALAPAKLDRQDSGSLLKMIGEDIEALEVFFAHTIAPICTGILVAGLLGLYFGLSSWILPVLALVTYAILAIWIPNQFAQQLQPLLKEQNSKRKAYVSYFIESLKSMKDLLQFQQTDCRFEQLSIKSKEVNQLECRVAQTNFMQYAVSFLVVGLSIMAFALTSLHLVESGQLSVGVGLSLVVAFSSSFAPFLELSRLPLGFKRAMNAGRNIFELLDEKEAEQSGQKLDIVVTDIAIKELDFDYDGREAGLYRKLSVDFHQPGIIGLIGSSGAGKSTLMKLIMRWYDWQSGEIALSGIDSRDIDKAHLQANFAYVPQVPQIFHQSIRENLLLGRTDISDEMILELADKCQMKERILESPQGLDTVVASANDFSAGEGQRLELMRALLKKADCYIFDEPTSNLDSLNEARFIQLVKEHCQGMVFLISHRASTMACADHLYRLEGGQLFKER</sequence>
<dbReference type="InterPro" id="IPR039421">
    <property type="entry name" value="Type_1_exporter"/>
</dbReference>
<dbReference type="InterPro" id="IPR003593">
    <property type="entry name" value="AAA+_ATPase"/>
</dbReference>
<keyword evidence="2 7" id="KW-0812">Transmembrane</keyword>
<feature type="transmembrane region" description="Helical" evidence="7">
    <location>
        <begin position="26"/>
        <end position="48"/>
    </location>
</feature>
<dbReference type="SUPFAM" id="SSF52540">
    <property type="entry name" value="P-loop containing nucleoside triphosphate hydrolases"/>
    <property type="match status" value="1"/>
</dbReference>
<evidence type="ECO:0000259" key="8">
    <source>
        <dbReference type="PROSITE" id="PS50893"/>
    </source>
</evidence>
<evidence type="ECO:0000256" key="2">
    <source>
        <dbReference type="ARBA" id="ARBA00022692"/>
    </source>
</evidence>
<evidence type="ECO:0000256" key="7">
    <source>
        <dbReference type="SAM" id="Phobius"/>
    </source>
</evidence>
<organism evidence="10 11">
    <name type="scientific">Streptococcus oriscaviae</name>
    <dbReference type="NCBI Taxonomy" id="2781599"/>
    <lineage>
        <taxon>Bacteria</taxon>
        <taxon>Bacillati</taxon>
        <taxon>Bacillota</taxon>
        <taxon>Bacilli</taxon>
        <taxon>Lactobacillales</taxon>
        <taxon>Streptococcaceae</taxon>
        <taxon>Streptococcus</taxon>
    </lineage>
</organism>